<protein>
    <submittedName>
        <fullName evidence="1">Uncharacterized protein</fullName>
    </submittedName>
</protein>
<keyword evidence="2" id="KW-1185">Reference proteome</keyword>
<gene>
    <name evidence="1" type="ORF">Bhyg_05522</name>
</gene>
<reference evidence="1" key="1">
    <citation type="submission" date="2022-07" db="EMBL/GenBank/DDBJ databases">
        <authorList>
            <person name="Trinca V."/>
            <person name="Uliana J.V.C."/>
            <person name="Torres T.T."/>
            <person name="Ward R.J."/>
            <person name="Monesi N."/>
        </authorList>
    </citation>
    <scope>NUCLEOTIDE SEQUENCE</scope>
    <source>
        <strain evidence="1">HSMRA1968</strain>
        <tissue evidence="1">Whole embryos</tissue>
    </source>
</reference>
<evidence type="ECO:0000313" key="2">
    <source>
        <dbReference type="Proteomes" id="UP001151699"/>
    </source>
</evidence>
<comment type="caution">
    <text evidence="1">The sequence shown here is derived from an EMBL/GenBank/DDBJ whole genome shotgun (WGS) entry which is preliminary data.</text>
</comment>
<sequence length="170" mass="19514">MVAVNRHVFLDSGRVQNLRPKLYIAIAKSLRRSQNEKVKVLGNYTSYATGQLLVYSGQPLVPIPYVYAVFYVYFLFQNIAESNDKSIRISKELWTNLIHFCKNDTTVSVEFSSLTSYTYNVTESLKRAAVRTIASYVHIKNWIGIAKRLCVNIELMNIGKNSEAKIYFNK</sequence>
<dbReference type="EMBL" id="WJQU01000002">
    <property type="protein sequence ID" value="KAJ6640591.1"/>
    <property type="molecule type" value="Genomic_DNA"/>
</dbReference>
<dbReference type="AlphaFoldDB" id="A0A9Q0MZU5"/>
<evidence type="ECO:0000313" key="1">
    <source>
        <dbReference type="EMBL" id="KAJ6640591.1"/>
    </source>
</evidence>
<accession>A0A9Q0MZU5</accession>
<proteinExistence type="predicted"/>
<name>A0A9Q0MZU5_9DIPT</name>
<organism evidence="1 2">
    <name type="scientific">Pseudolycoriella hygida</name>
    <dbReference type="NCBI Taxonomy" id="35572"/>
    <lineage>
        <taxon>Eukaryota</taxon>
        <taxon>Metazoa</taxon>
        <taxon>Ecdysozoa</taxon>
        <taxon>Arthropoda</taxon>
        <taxon>Hexapoda</taxon>
        <taxon>Insecta</taxon>
        <taxon>Pterygota</taxon>
        <taxon>Neoptera</taxon>
        <taxon>Endopterygota</taxon>
        <taxon>Diptera</taxon>
        <taxon>Nematocera</taxon>
        <taxon>Sciaroidea</taxon>
        <taxon>Sciaridae</taxon>
        <taxon>Pseudolycoriella</taxon>
    </lineage>
</organism>
<dbReference type="Proteomes" id="UP001151699">
    <property type="component" value="Chromosome B"/>
</dbReference>